<sequence>MGKGGMMSFVFPLRTSLLACALACLPLAHAAWADPQHTSRTGSRAGNGQPVSFSAEQVAHGAQIYAGACAMCHGADLEGGHDVPDLGNYFAARWANTPLDRLAGYITHAMPLMAPGTLPPQDTAALVAFLLHQNGVTSASNAPLPMEEDRLAKMRFPAPGQSTGNRP</sequence>
<dbReference type="PROSITE" id="PS51007">
    <property type="entry name" value="CYTC"/>
    <property type="match status" value="1"/>
</dbReference>
<proteinExistence type="predicted"/>
<evidence type="ECO:0000256" key="3">
    <source>
        <dbReference type="ARBA" id="ARBA00023004"/>
    </source>
</evidence>
<evidence type="ECO:0000313" key="8">
    <source>
        <dbReference type="Proteomes" id="UP000657200"/>
    </source>
</evidence>
<gene>
    <name evidence="7" type="ORF">GOB80_04085</name>
</gene>
<comment type="caution">
    <text evidence="7">The sequence shown here is derived from an EMBL/GenBank/DDBJ whole genome shotgun (WGS) entry which is preliminary data.</text>
</comment>
<evidence type="ECO:0000313" key="7">
    <source>
        <dbReference type="EMBL" id="NHO38874.1"/>
    </source>
</evidence>
<evidence type="ECO:0000259" key="6">
    <source>
        <dbReference type="PROSITE" id="PS51007"/>
    </source>
</evidence>
<keyword evidence="1 4" id="KW-0349">Heme</keyword>
<reference evidence="7 8" key="1">
    <citation type="journal article" date="2020" name="Int. J. Syst. Evol. Microbiol.">
        <title>Novel acetic acid bacteria from cider fermentations: Acetobacter conturbans sp. nov. and Acetobacter fallax sp. nov.</title>
        <authorList>
            <person name="Sombolestani A.S."/>
            <person name="Cleenwerck I."/>
            <person name="Cnockaert M."/>
            <person name="Borremans W."/>
            <person name="Wieme A.D."/>
            <person name="De Vuyst L."/>
            <person name="Vandamme P."/>
        </authorList>
    </citation>
    <scope>NUCLEOTIDE SEQUENCE [LARGE SCALE GENOMIC DNA]</scope>
    <source>
        <strain evidence="7 8">LMG 23848</strain>
    </source>
</reference>
<accession>A0ABX0KFN4</accession>
<name>A0ABX0KFN4_9PROT</name>
<dbReference type="RefSeq" id="WP_059024422.1">
    <property type="nucleotide sequence ID" value="NZ_LN609302.1"/>
</dbReference>
<keyword evidence="3 4" id="KW-0408">Iron</keyword>
<dbReference type="Pfam" id="PF13442">
    <property type="entry name" value="Cytochrome_CBB3"/>
    <property type="match status" value="1"/>
</dbReference>
<feature type="domain" description="Cytochrome c" evidence="6">
    <location>
        <begin position="56"/>
        <end position="134"/>
    </location>
</feature>
<evidence type="ECO:0000256" key="2">
    <source>
        <dbReference type="ARBA" id="ARBA00022723"/>
    </source>
</evidence>
<keyword evidence="5" id="KW-0732">Signal</keyword>
<feature type="chain" id="PRO_5045460611" evidence="5">
    <location>
        <begin position="31"/>
        <end position="167"/>
    </location>
</feature>
<dbReference type="EMBL" id="WOTE01000002">
    <property type="protein sequence ID" value="NHO38874.1"/>
    <property type="molecule type" value="Genomic_DNA"/>
</dbReference>
<dbReference type="Proteomes" id="UP000657200">
    <property type="component" value="Unassembled WGS sequence"/>
</dbReference>
<organism evidence="7 8">
    <name type="scientific">Acetobacter ghanensis</name>
    <dbReference type="NCBI Taxonomy" id="431306"/>
    <lineage>
        <taxon>Bacteria</taxon>
        <taxon>Pseudomonadati</taxon>
        <taxon>Pseudomonadota</taxon>
        <taxon>Alphaproteobacteria</taxon>
        <taxon>Acetobacterales</taxon>
        <taxon>Acetobacteraceae</taxon>
        <taxon>Acetobacter</taxon>
    </lineage>
</organism>
<evidence type="ECO:0000256" key="5">
    <source>
        <dbReference type="SAM" id="SignalP"/>
    </source>
</evidence>
<evidence type="ECO:0000256" key="4">
    <source>
        <dbReference type="PROSITE-ProRule" id="PRU00433"/>
    </source>
</evidence>
<dbReference type="InterPro" id="IPR036909">
    <property type="entry name" value="Cyt_c-like_dom_sf"/>
</dbReference>
<keyword evidence="8" id="KW-1185">Reference proteome</keyword>
<dbReference type="InterPro" id="IPR009056">
    <property type="entry name" value="Cyt_c-like_dom"/>
</dbReference>
<evidence type="ECO:0000256" key="1">
    <source>
        <dbReference type="ARBA" id="ARBA00022617"/>
    </source>
</evidence>
<dbReference type="SUPFAM" id="SSF46626">
    <property type="entry name" value="Cytochrome c"/>
    <property type="match status" value="1"/>
</dbReference>
<protein>
    <submittedName>
        <fullName evidence="7">C-type cytochrome</fullName>
    </submittedName>
</protein>
<feature type="signal peptide" evidence="5">
    <location>
        <begin position="1"/>
        <end position="30"/>
    </location>
</feature>
<dbReference type="Gene3D" id="1.10.760.10">
    <property type="entry name" value="Cytochrome c-like domain"/>
    <property type="match status" value="1"/>
</dbReference>
<keyword evidence="2 4" id="KW-0479">Metal-binding</keyword>